<feature type="domain" description="TonB-dependent receptor-like beta-barrel" evidence="13">
    <location>
        <begin position="200"/>
        <end position="632"/>
    </location>
</feature>
<dbReference type="AlphaFoldDB" id="A0A5C6S2B9"/>
<dbReference type="Pfam" id="PF07715">
    <property type="entry name" value="Plug"/>
    <property type="match status" value="1"/>
</dbReference>
<protein>
    <submittedName>
        <fullName evidence="15">TonB-dependent receptor</fullName>
    </submittedName>
</protein>
<dbReference type="InterPro" id="IPR012910">
    <property type="entry name" value="Plug_dom"/>
</dbReference>
<dbReference type="PROSITE" id="PS52016">
    <property type="entry name" value="TONB_DEPENDENT_REC_3"/>
    <property type="match status" value="1"/>
</dbReference>
<proteinExistence type="inferred from homology"/>
<evidence type="ECO:0000256" key="2">
    <source>
        <dbReference type="ARBA" id="ARBA00022448"/>
    </source>
</evidence>
<evidence type="ECO:0000259" key="14">
    <source>
        <dbReference type="Pfam" id="PF07715"/>
    </source>
</evidence>
<keyword evidence="3 10" id="KW-1134">Transmembrane beta strand</keyword>
<feature type="chain" id="PRO_5022936527" evidence="12">
    <location>
        <begin position="29"/>
        <end position="657"/>
    </location>
</feature>
<reference evidence="15 16" key="1">
    <citation type="submission" date="2019-08" db="EMBL/GenBank/DDBJ databases">
        <title>Genome of Phaeodactylibacter luteus.</title>
        <authorList>
            <person name="Bowman J.P."/>
        </authorList>
    </citation>
    <scope>NUCLEOTIDE SEQUENCE [LARGE SCALE GENOMIC DNA]</scope>
    <source>
        <strain evidence="15 16">KCTC 42180</strain>
    </source>
</reference>
<evidence type="ECO:0000313" key="16">
    <source>
        <dbReference type="Proteomes" id="UP000321580"/>
    </source>
</evidence>
<comment type="similarity">
    <text evidence="10 11">Belongs to the TonB-dependent receptor family.</text>
</comment>
<dbReference type="Gene3D" id="2.170.130.10">
    <property type="entry name" value="TonB-dependent receptor, plug domain"/>
    <property type="match status" value="1"/>
</dbReference>
<keyword evidence="5 12" id="KW-0732">Signal</keyword>
<organism evidence="15 16">
    <name type="scientific">Phaeodactylibacter luteus</name>
    <dbReference type="NCBI Taxonomy" id="1564516"/>
    <lineage>
        <taxon>Bacteria</taxon>
        <taxon>Pseudomonadati</taxon>
        <taxon>Bacteroidota</taxon>
        <taxon>Saprospiria</taxon>
        <taxon>Saprospirales</taxon>
        <taxon>Haliscomenobacteraceae</taxon>
        <taxon>Phaeodactylibacter</taxon>
    </lineage>
</organism>
<keyword evidence="9 10" id="KW-0998">Cell outer membrane</keyword>
<comment type="caution">
    <text evidence="15">The sequence shown here is derived from an EMBL/GenBank/DDBJ whole genome shotgun (WGS) entry which is preliminary data.</text>
</comment>
<keyword evidence="6 11" id="KW-0798">TonB box</keyword>
<dbReference type="GO" id="GO:0015344">
    <property type="term" value="F:siderophore uptake transmembrane transporter activity"/>
    <property type="evidence" value="ECO:0007669"/>
    <property type="project" value="TreeGrafter"/>
</dbReference>
<dbReference type="InterPro" id="IPR036942">
    <property type="entry name" value="Beta-barrel_TonB_sf"/>
</dbReference>
<dbReference type="InterPro" id="IPR039426">
    <property type="entry name" value="TonB-dep_rcpt-like"/>
</dbReference>
<keyword evidence="7 10" id="KW-0472">Membrane</keyword>
<keyword evidence="8 15" id="KW-0675">Receptor</keyword>
<evidence type="ECO:0000256" key="5">
    <source>
        <dbReference type="ARBA" id="ARBA00022729"/>
    </source>
</evidence>
<dbReference type="Pfam" id="PF00593">
    <property type="entry name" value="TonB_dep_Rec_b-barrel"/>
    <property type="match status" value="1"/>
</dbReference>
<evidence type="ECO:0000259" key="13">
    <source>
        <dbReference type="Pfam" id="PF00593"/>
    </source>
</evidence>
<evidence type="ECO:0000256" key="10">
    <source>
        <dbReference type="PROSITE-ProRule" id="PRU01360"/>
    </source>
</evidence>
<keyword evidence="16" id="KW-1185">Reference proteome</keyword>
<evidence type="ECO:0000256" key="7">
    <source>
        <dbReference type="ARBA" id="ARBA00023136"/>
    </source>
</evidence>
<feature type="domain" description="TonB-dependent receptor plug" evidence="14">
    <location>
        <begin position="50"/>
        <end position="155"/>
    </location>
</feature>
<evidence type="ECO:0000256" key="4">
    <source>
        <dbReference type="ARBA" id="ARBA00022692"/>
    </source>
</evidence>
<keyword evidence="4 10" id="KW-0812">Transmembrane</keyword>
<dbReference type="SUPFAM" id="SSF56935">
    <property type="entry name" value="Porins"/>
    <property type="match status" value="1"/>
</dbReference>
<comment type="subcellular location">
    <subcellularLocation>
        <location evidence="1 10">Cell outer membrane</location>
        <topology evidence="1 10">Multi-pass membrane protein</topology>
    </subcellularLocation>
</comment>
<evidence type="ECO:0000256" key="12">
    <source>
        <dbReference type="SAM" id="SignalP"/>
    </source>
</evidence>
<evidence type="ECO:0000256" key="8">
    <source>
        <dbReference type="ARBA" id="ARBA00023170"/>
    </source>
</evidence>
<evidence type="ECO:0000256" key="9">
    <source>
        <dbReference type="ARBA" id="ARBA00023237"/>
    </source>
</evidence>
<dbReference type="CDD" id="cd01347">
    <property type="entry name" value="ligand_gated_channel"/>
    <property type="match status" value="1"/>
</dbReference>
<evidence type="ECO:0000256" key="3">
    <source>
        <dbReference type="ARBA" id="ARBA00022452"/>
    </source>
</evidence>
<evidence type="ECO:0000256" key="11">
    <source>
        <dbReference type="RuleBase" id="RU003357"/>
    </source>
</evidence>
<dbReference type="GO" id="GO:0044718">
    <property type="term" value="P:siderophore transmembrane transport"/>
    <property type="evidence" value="ECO:0007669"/>
    <property type="project" value="TreeGrafter"/>
</dbReference>
<gene>
    <name evidence="15" type="ORF">FRY97_03125</name>
</gene>
<sequence length="657" mass="72555">MQQRTPIMSTQKLITLILSLFAGSCLHAQGQPQTLEEVTVTATRIPMEAYKTGRSITIITAERLRAMPVSTVDEMLRYVAGVNLNMRGPFGVQTDIGIRGSTFSQVLVMVDNVRLNDPLTAHFNNNIPVAMSEIAQIEVVRGPAASSYGSDAVGGLIHIKTKTYLGLQGQEGLELAGELSAGQHQLQSADVGAVLRSGKWQFSSSLKSNISDGETLPNPNFAAGTATDSLYQNYFDIRTYSASVGYKANEDLRFYVRGSADYRDFAAKYFYTQSTFDESIEQIDQLWTQGAVQYTPGKHHLELTAGYKVTDDVFAFNPAFAPNEHRTWQTFLNLNDRLPVGERSEVAFGVQHLQQRIRSTDRGNHSHYSTGLYGVFSHDFSSNWHANASLRLENDANFGLELLPQASVSYKAGNYLLRAAYGRAVRAADFTERFVSSQIPNLAPGRNIGNPDLQAERSDSWEVGSSFYLPGQLTLSAATFYRRSTNLIDFSLRNADEIGNVNTLQSGADYFYTDNIAEAATFGLELTLEKAWAFSESCSLKAQLNYTWLETTAPGDVVSKYIANHPSHNAAANVQLQLGWFSLSSSTNFIVRQSEVTEAISGQIPSQYWVSNLRANVRVAPSLTLFGQAFNIGNTQYQEVLGARLPGRWLCAGIRWQ</sequence>
<dbReference type="PANTHER" id="PTHR30069:SF29">
    <property type="entry name" value="HEMOGLOBIN AND HEMOGLOBIN-HAPTOGLOBIN-BINDING PROTEIN 1-RELATED"/>
    <property type="match status" value="1"/>
</dbReference>
<dbReference type="PROSITE" id="PS51257">
    <property type="entry name" value="PROKAR_LIPOPROTEIN"/>
    <property type="match status" value="1"/>
</dbReference>
<dbReference type="Gene3D" id="2.40.170.20">
    <property type="entry name" value="TonB-dependent receptor, beta-barrel domain"/>
    <property type="match status" value="1"/>
</dbReference>
<evidence type="ECO:0000313" key="15">
    <source>
        <dbReference type="EMBL" id="TXB68385.1"/>
    </source>
</evidence>
<accession>A0A5C6S2B9</accession>
<dbReference type="InterPro" id="IPR000531">
    <property type="entry name" value="Beta-barrel_TonB"/>
</dbReference>
<feature type="signal peptide" evidence="12">
    <location>
        <begin position="1"/>
        <end position="28"/>
    </location>
</feature>
<dbReference type="PANTHER" id="PTHR30069">
    <property type="entry name" value="TONB-DEPENDENT OUTER MEMBRANE RECEPTOR"/>
    <property type="match status" value="1"/>
</dbReference>
<evidence type="ECO:0000256" key="1">
    <source>
        <dbReference type="ARBA" id="ARBA00004571"/>
    </source>
</evidence>
<dbReference type="EMBL" id="VOOR01000004">
    <property type="protein sequence ID" value="TXB68385.1"/>
    <property type="molecule type" value="Genomic_DNA"/>
</dbReference>
<keyword evidence="2 10" id="KW-0813">Transport</keyword>
<evidence type="ECO:0000256" key="6">
    <source>
        <dbReference type="ARBA" id="ARBA00023077"/>
    </source>
</evidence>
<dbReference type="GO" id="GO:0009279">
    <property type="term" value="C:cell outer membrane"/>
    <property type="evidence" value="ECO:0007669"/>
    <property type="project" value="UniProtKB-SubCell"/>
</dbReference>
<dbReference type="InterPro" id="IPR037066">
    <property type="entry name" value="Plug_dom_sf"/>
</dbReference>
<dbReference type="Proteomes" id="UP000321580">
    <property type="component" value="Unassembled WGS sequence"/>
</dbReference>
<dbReference type="OrthoDB" id="9758472at2"/>
<name>A0A5C6S2B9_9BACT</name>